<organism evidence="4 5">
    <name type="scientific">Achromobacter denitrificans</name>
    <name type="common">Alcaligenes denitrificans</name>
    <dbReference type="NCBI Taxonomy" id="32002"/>
    <lineage>
        <taxon>Bacteria</taxon>
        <taxon>Pseudomonadati</taxon>
        <taxon>Pseudomonadota</taxon>
        <taxon>Betaproteobacteria</taxon>
        <taxon>Burkholderiales</taxon>
        <taxon>Alcaligenaceae</taxon>
        <taxon>Achromobacter</taxon>
    </lineage>
</organism>
<keyword evidence="2" id="KW-0456">Lyase</keyword>
<dbReference type="GO" id="GO:0016836">
    <property type="term" value="F:hydro-lyase activity"/>
    <property type="evidence" value="ECO:0007669"/>
    <property type="project" value="UniProtKB-ARBA"/>
</dbReference>
<dbReference type="InterPro" id="IPR014748">
    <property type="entry name" value="Enoyl-CoA_hydra_C"/>
</dbReference>
<dbReference type="CDD" id="cd06558">
    <property type="entry name" value="crotonase-like"/>
    <property type="match status" value="1"/>
</dbReference>
<proteinExistence type="inferred from homology"/>
<evidence type="ECO:0000256" key="3">
    <source>
        <dbReference type="RuleBase" id="RU003707"/>
    </source>
</evidence>
<name>A0A6N0JU97_ACHDE</name>
<keyword evidence="4" id="KW-0413">Isomerase</keyword>
<comment type="similarity">
    <text evidence="1 3">Belongs to the enoyl-CoA hydratase/isomerase family.</text>
</comment>
<dbReference type="InterPro" id="IPR018376">
    <property type="entry name" value="Enoyl-CoA_hyd/isom_CS"/>
</dbReference>
<reference evidence="4 5" key="1">
    <citation type="submission" date="2020-05" db="EMBL/GenBank/DDBJ databases">
        <title>FDA dAtabase for Regulatory Grade micrObial Sequences (FDA-ARGOS): Supporting development and validation of Infectious Disease Dx tests.</title>
        <authorList>
            <person name="Sproer C."/>
            <person name="Gronow S."/>
            <person name="Severitt S."/>
            <person name="Schroder I."/>
            <person name="Tallon L."/>
            <person name="Sadzewicz L."/>
            <person name="Zhao X."/>
            <person name="Vavikolanu K."/>
            <person name="Mehta A."/>
            <person name="Aluvathingal J."/>
            <person name="Nadendla S."/>
            <person name="Myers T."/>
            <person name="Yan Y."/>
            <person name="Sichtig H."/>
        </authorList>
    </citation>
    <scope>NUCLEOTIDE SEQUENCE [LARGE SCALE GENOMIC DNA]</scope>
    <source>
        <strain evidence="4 5">FDAARGOS_787</strain>
    </source>
</reference>
<dbReference type="FunFam" id="3.90.226.10:FF:000009">
    <property type="entry name" value="Carnitinyl-CoA dehydratase"/>
    <property type="match status" value="1"/>
</dbReference>
<evidence type="ECO:0000256" key="1">
    <source>
        <dbReference type="ARBA" id="ARBA00005254"/>
    </source>
</evidence>
<sequence>MNLPDYETVSARMADEHVLLVTLNRPQVGNAINTQMGRDLLDLWNRLTEDAGPARCIVLTGAGERIFCGGGDLKERNGMSRETWQRQHELFERMYWTLVDLPLPIIAAVNGHAYAGGLEMALSCDFIYASREARFALTEVTLGIMPGAGGTQNLPRAVGERRAKEILMTGRPFDAAQALEWGVANALHDPRDVLPAALATAGAIAANAPLSVRQIKKSVRYGGQMELRTAFRFEIEAYNHLVDTDDRREGVLAFNEKRKPAFKGR</sequence>
<dbReference type="GO" id="GO:0006635">
    <property type="term" value="P:fatty acid beta-oxidation"/>
    <property type="evidence" value="ECO:0007669"/>
    <property type="project" value="TreeGrafter"/>
</dbReference>
<dbReference type="Gene3D" id="1.10.12.10">
    <property type="entry name" value="Lyase 2-enoyl-coa Hydratase, Chain A, domain 2"/>
    <property type="match status" value="1"/>
</dbReference>
<accession>A0A6N0JU97</accession>
<dbReference type="Pfam" id="PF00378">
    <property type="entry name" value="ECH_1"/>
    <property type="match status" value="1"/>
</dbReference>
<dbReference type="InterPro" id="IPR029045">
    <property type="entry name" value="ClpP/crotonase-like_dom_sf"/>
</dbReference>
<dbReference type="InterPro" id="IPR001753">
    <property type="entry name" value="Enoyl-CoA_hydra/iso"/>
</dbReference>
<dbReference type="FunFam" id="1.10.12.10:FF:000001">
    <property type="entry name" value="Probable enoyl-CoA hydratase, mitochondrial"/>
    <property type="match status" value="1"/>
</dbReference>
<dbReference type="EMBL" id="CP054569">
    <property type="protein sequence ID" value="QKQ50793.1"/>
    <property type="molecule type" value="Genomic_DNA"/>
</dbReference>
<dbReference type="PANTHER" id="PTHR11941:SF54">
    <property type="entry name" value="ENOYL-COA HYDRATASE, MITOCHONDRIAL"/>
    <property type="match status" value="1"/>
</dbReference>
<dbReference type="GO" id="GO:0016853">
    <property type="term" value="F:isomerase activity"/>
    <property type="evidence" value="ECO:0007669"/>
    <property type="project" value="UniProtKB-KW"/>
</dbReference>
<dbReference type="AlphaFoldDB" id="A0A6N0JU97"/>
<evidence type="ECO:0000313" key="5">
    <source>
        <dbReference type="Proteomes" id="UP000509782"/>
    </source>
</evidence>
<evidence type="ECO:0000256" key="2">
    <source>
        <dbReference type="ARBA" id="ARBA00023239"/>
    </source>
</evidence>
<dbReference type="PANTHER" id="PTHR11941">
    <property type="entry name" value="ENOYL-COA HYDRATASE-RELATED"/>
    <property type="match status" value="1"/>
</dbReference>
<dbReference type="SUPFAM" id="SSF52096">
    <property type="entry name" value="ClpP/crotonase"/>
    <property type="match status" value="1"/>
</dbReference>
<dbReference type="Gene3D" id="3.90.226.10">
    <property type="entry name" value="2-enoyl-CoA Hydratase, Chain A, domain 1"/>
    <property type="match status" value="1"/>
</dbReference>
<evidence type="ECO:0000313" key="4">
    <source>
        <dbReference type="EMBL" id="QKQ50793.1"/>
    </source>
</evidence>
<dbReference type="RefSeq" id="WP_123786533.1">
    <property type="nucleotide sequence ID" value="NZ_CP054569.1"/>
</dbReference>
<dbReference type="Proteomes" id="UP000509782">
    <property type="component" value="Chromosome"/>
</dbReference>
<protein>
    <submittedName>
        <fullName evidence="4">Enoyl-CoA hydratase/isomerase family protein</fullName>
    </submittedName>
</protein>
<dbReference type="PROSITE" id="PS00166">
    <property type="entry name" value="ENOYL_COA_HYDRATASE"/>
    <property type="match status" value="1"/>
</dbReference>
<gene>
    <name evidence="4" type="ORF">FOC81_30365</name>
</gene>